<evidence type="ECO:0000256" key="1">
    <source>
        <dbReference type="SAM" id="Phobius"/>
    </source>
</evidence>
<keyword evidence="3" id="KW-1185">Reference proteome</keyword>
<protein>
    <submittedName>
        <fullName evidence="2">Uncharacterized protein</fullName>
    </submittedName>
</protein>
<keyword evidence="1" id="KW-0472">Membrane</keyword>
<evidence type="ECO:0000313" key="2">
    <source>
        <dbReference type="EMBL" id="QGY39102.1"/>
    </source>
</evidence>
<dbReference type="InterPro" id="IPR045590">
    <property type="entry name" value="DUF6463"/>
</dbReference>
<organism evidence="2 3">
    <name type="scientific">Pseudodesulfovibrio cashew</name>
    <dbReference type="NCBI Taxonomy" id="2678688"/>
    <lineage>
        <taxon>Bacteria</taxon>
        <taxon>Pseudomonadati</taxon>
        <taxon>Thermodesulfobacteriota</taxon>
        <taxon>Desulfovibrionia</taxon>
        <taxon>Desulfovibrionales</taxon>
        <taxon>Desulfovibrionaceae</taxon>
    </lineage>
</organism>
<dbReference type="RefSeq" id="WP_158946314.1">
    <property type="nucleotide sequence ID" value="NZ_CP046400.1"/>
</dbReference>
<keyword evidence="1" id="KW-1133">Transmembrane helix</keyword>
<dbReference type="EMBL" id="CP046400">
    <property type="protein sequence ID" value="QGY39102.1"/>
    <property type="molecule type" value="Genomic_DNA"/>
</dbReference>
<dbReference type="Pfam" id="PF20064">
    <property type="entry name" value="DUF6463"/>
    <property type="match status" value="1"/>
</dbReference>
<sequence length="129" mass="13550">MRLLKGCIWFLVFAAVLHTAVGLAIYGDALHGLLVGGVGPAEAPRFDRLAALWFMFSGLLMFAIAGLSLWVIRKTGALPIFLGIAFLAFALVGGLVLPVSGFWLFIPPGLGIVAHALKGARPGPRAELG</sequence>
<feature type="transmembrane region" description="Helical" evidence="1">
    <location>
        <begin position="84"/>
        <end position="106"/>
    </location>
</feature>
<accession>A0A6I6JFC0</accession>
<feature type="transmembrane region" description="Helical" evidence="1">
    <location>
        <begin position="50"/>
        <end position="72"/>
    </location>
</feature>
<dbReference type="KEGG" id="psel:GM415_02835"/>
<proteinExistence type="predicted"/>
<gene>
    <name evidence="2" type="ORF">GM415_02835</name>
</gene>
<name>A0A6I6JFC0_9BACT</name>
<evidence type="ECO:0000313" key="3">
    <source>
        <dbReference type="Proteomes" id="UP000428328"/>
    </source>
</evidence>
<dbReference type="Proteomes" id="UP000428328">
    <property type="component" value="Chromosome"/>
</dbReference>
<keyword evidence="1" id="KW-0812">Transmembrane</keyword>
<reference evidence="2 3" key="1">
    <citation type="submission" date="2019-11" db="EMBL/GenBank/DDBJ databases">
        <authorList>
            <person name="Zheng R.K."/>
            <person name="Sun C.M."/>
        </authorList>
    </citation>
    <scope>NUCLEOTIDE SEQUENCE [LARGE SCALE GENOMIC DNA]</scope>
    <source>
        <strain evidence="2 3">SRB007</strain>
    </source>
</reference>
<dbReference type="AlphaFoldDB" id="A0A6I6JFC0"/>